<dbReference type="AlphaFoldDB" id="A0A1B8QHG7"/>
<organism evidence="1 3">
    <name type="scientific">Moraxella nonliquefaciens</name>
    <dbReference type="NCBI Taxonomy" id="478"/>
    <lineage>
        <taxon>Bacteria</taxon>
        <taxon>Pseudomonadati</taxon>
        <taxon>Pseudomonadota</taxon>
        <taxon>Gammaproteobacteria</taxon>
        <taxon>Moraxellales</taxon>
        <taxon>Moraxellaceae</taxon>
        <taxon>Moraxella</taxon>
    </lineage>
</organism>
<dbReference type="Proteomes" id="UP000594834">
    <property type="component" value="Chromosome"/>
</dbReference>
<reference evidence="2 4" key="2">
    <citation type="submission" date="2020-12" db="EMBL/GenBank/DDBJ databases">
        <title>FDA dAtabase for Regulatory Grade micrObial Sequences (FDA-ARGOS): Supporting development and validation of Infectious Disease Dx tests.</title>
        <authorList>
            <person name="Sproer C."/>
            <person name="Gronow S."/>
            <person name="Severitt S."/>
            <person name="Schroder I."/>
            <person name="Tallon L."/>
            <person name="Sadzewicz L."/>
            <person name="Zhao X."/>
            <person name="Boylan J."/>
            <person name="Ott S."/>
            <person name="Bowen H."/>
            <person name="Vavikolanu K."/>
            <person name="Mehta A."/>
            <person name="Aluvathingal J."/>
            <person name="Nadendla S."/>
            <person name="Lowell S."/>
            <person name="Myers T."/>
            <person name="Yan Y."/>
            <person name="Sichtig H."/>
        </authorList>
    </citation>
    <scope>NUCLEOTIDE SEQUENCE [LARGE SCALE GENOMIC DNA]</scope>
    <source>
        <strain evidence="2 4">FDAARGOS_869</strain>
    </source>
</reference>
<dbReference type="STRING" id="478.A7456_06610"/>
<accession>A0A1B8QHG7</accession>
<protein>
    <submittedName>
        <fullName evidence="1">Uncharacterized protein</fullName>
    </submittedName>
</protein>
<dbReference type="EMBL" id="LXTW01000035">
    <property type="protein sequence ID" value="OBX82796.1"/>
    <property type="molecule type" value="Genomic_DNA"/>
</dbReference>
<dbReference type="EMBL" id="CP065728">
    <property type="protein sequence ID" value="QPT45005.1"/>
    <property type="molecule type" value="Genomic_DNA"/>
</dbReference>
<reference evidence="1 3" key="1">
    <citation type="submission" date="2016-05" db="EMBL/GenBank/DDBJ databases">
        <title>Draft genome sequence of Moraxella nonliquefaciens CCUG 348T.</title>
        <authorList>
            <person name="Salva-Serra F."/>
            <person name="Engstrom-Jakobsson H."/>
            <person name="Thorell K."/>
            <person name="Gonzales-Siles L."/>
            <person name="Karlsson R."/>
            <person name="Boulund F."/>
            <person name="Engstrand L."/>
            <person name="Kristiansson E."/>
            <person name="Moore E."/>
        </authorList>
    </citation>
    <scope>NUCLEOTIDE SEQUENCE [LARGE SCALE GENOMIC DNA]</scope>
    <source>
        <strain evidence="1 3">CCUG 348</strain>
    </source>
</reference>
<dbReference type="Gene3D" id="3.40.210.10">
    <property type="entry name" value="PVUII Endonuclease, subunit A"/>
    <property type="match status" value="1"/>
</dbReference>
<dbReference type="InterPro" id="IPR038402">
    <property type="entry name" value="PvuII_sf"/>
</dbReference>
<evidence type="ECO:0000313" key="3">
    <source>
        <dbReference type="Proteomes" id="UP000092575"/>
    </source>
</evidence>
<evidence type="ECO:0000313" key="4">
    <source>
        <dbReference type="Proteomes" id="UP000594834"/>
    </source>
</evidence>
<evidence type="ECO:0000313" key="2">
    <source>
        <dbReference type="EMBL" id="QPT45005.1"/>
    </source>
</evidence>
<dbReference type="Proteomes" id="UP000092575">
    <property type="component" value="Unassembled WGS sequence"/>
</dbReference>
<evidence type="ECO:0000313" key="1">
    <source>
        <dbReference type="EMBL" id="OBX82796.1"/>
    </source>
</evidence>
<name>A0A1B8QHG7_MORNO</name>
<keyword evidence="4" id="KW-1185">Reference proteome</keyword>
<sequence>MKSSEIIDLLLQAQFYAEKSHGISNILQPGIIKELIMAEILGHQLIPQKDLPDAKDESGNFYEYLASIRRVNTKTNKGCSFQMDRITKSNLSRITRNHTFYFGIFKNHLEIEQIWVVEIPLVLSEVERQLKKCKNDIAHVNFLLKWLETNGKLIYQVQNYE</sequence>
<gene>
    <name evidence="1" type="ORF">A7456_06610</name>
    <name evidence="2" type="ORF">I6G26_03005</name>
</gene>
<proteinExistence type="predicted"/>
<dbReference type="RefSeq" id="WP_067010341.1">
    <property type="nucleotide sequence ID" value="NZ_CP065728.1"/>
</dbReference>